<dbReference type="GO" id="GO:0051782">
    <property type="term" value="P:negative regulation of cell division"/>
    <property type="evidence" value="ECO:0007669"/>
    <property type="project" value="TreeGrafter"/>
</dbReference>
<evidence type="ECO:0000256" key="2">
    <source>
        <dbReference type="ARBA" id="ARBA00022840"/>
    </source>
</evidence>
<accession>A0A6V8LLW6</accession>
<dbReference type="PANTHER" id="PTHR43384">
    <property type="entry name" value="SEPTUM SITE-DETERMINING PROTEIN MIND HOMOLOG, CHLOROPLASTIC-RELATED"/>
    <property type="match status" value="1"/>
</dbReference>
<dbReference type="PANTHER" id="PTHR43384:SF6">
    <property type="entry name" value="SEPTUM SITE-DETERMINING PROTEIN MIND HOMOLOG, CHLOROPLASTIC"/>
    <property type="match status" value="1"/>
</dbReference>
<sequence>MNTTPTVLLDIRNLVTRVLAEKCAAQAGLRVLASEDAQAPDLCVRQAGPDPEAEERALEAFRQENPDTGLLLLGDTSDAALIVAAMHAGVLEFLSESLGEDDLLPRFEQFAQERLASAGGPAPGRLVSVFCLKGGVGGTTLAVNVALERQRAAQGRERAAALLDLGLPYGEAQMFLDLNCRYHWGEAVKNVGRLDGTYLLSLMTQHASGLRLLPPPAQPDEIQLAGAEVMGFLAEQARRLFDTVVVDLGAYLDEVSQRIMDISDDVLLVCVQSTACLRNLARFAAQYPVARSRRGRAFRLVVNRHLEKAQITPAQLEEAAGIAGAWLVPNDYPATLGAINQGLPLAEAAPKAPVTEAVRALALSLDGGPQRPERKARFGLFALGKG</sequence>
<dbReference type="Proteomes" id="UP000494245">
    <property type="component" value="Unassembled WGS sequence"/>
</dbReference>
<evidence type="ECO:0000256" key="1">
    <source>
        <dbReference type="ARBA" id="ARBA00022741"/>
    </source>
</evidence>
<evidence type="ECO:0008006" key="5">
    <source>
        <dbReference type="Google" id="ProtNLM"/>
    </source>
</evidence>
<reference evidence="3 4" key="2">
    <citation type="submission" date="2020-05" db="EMBL/GenBank/DDBJ databases">
        <title>Draft genome sequence of Desulfovibrio sp. strainFSS-1.</title>
        <authorList>
            <person name="Shimoshige H."/>
            <person name="Kobayashi H."/>
            <person name="Maekawa T."/>
        </authorList>
    </citation>
    <scope>NUCLEOTIDE SEQUENCE [LARGE SCALE GENOMIC DNA]</scope>
    <source>
        <strain evidence="3 4">SIID29052-01</strain>
    </source>
</reference>
<keyword evidence="1" id="KW-0547">Nucleotide-binding</keyword>
<evidence type="ECO:0000313" key="3">
    <source>
        <dbReference type="EMBL" id="GFK93683.1"/>
    </source>
</evidence>
<dbReference type="AlphaFoldDB" id="A0A6V8LLW6"/>
<dbReference type="InterPro" id="IPR050625">
    <property type="entry name" value="ParA/MinD_ATPase"/>
</dbReference>
<keyword evidence="4" id="KW-1185">Reference proteome</keyword>
<dbReference type="GO" id="GO:0009898">
    <property type="term" value="C:cytoplasmic side of plasma membrane"/>
    <property type="evidence" value="ECO:0007669"/>
    <property type="project" value="TreeGrafter"/>
</dbReference>
<proteinExistence type="predicted"/>
<name>A0A6V8LLW6_9BACT</name>
<dbReference type="EMBL" id="BLTE01000005">
    <property type="protein sequence ID" value="GFK93683.1"/>
    <property type="molecule type" value="Genomic_DNA"/>
</dbReference>
<organism evidence="3 4">
    <name type="scientific">Fundidesulfovibrio magnetotacticus</name>
    <dbReference type="NCBI Taxonomy" id="2730080"/>
    <lineage>
        <taxon>Bacteria</taxon>
        <taxon>Pseudomonadati</taxon>
        <taxon>Thermodesulfobacteriota</taxon>
        <taxon>Desulfovibrionia</taxon>
        <taxon>Desulfovibrionales</taxon>
        <taxon>Desulfovibrionaceae</taxon>
        <taxon>Fundidesulfovibrio</taxon>
    </lineage>
</organism>
<dbReference type="GO" id="GO:0016887">
    <property type="term" value="F:ATP hydrolysis activity"/>
    <property type="evidence" value="ECO:0007669"/>
    <property type="project" value="TreeGrafter"/>
</dbReference>
<reference evidence="3 4" key="1">
    <citation type="submission" date="2020-04" db="EMBL/GenBank/DDBJ databases">
        <authorList>
            <consortium name="Desulfovibrio sp. FSS-1 genome sequencing consortium"/>
            <person name="Shimoshige H."/>
            <person name="Kobayashi H."/>
            <person name="Maekawa T."/>
        </authorList>
    </citation>
    <scope>NUCLEOTIDE SEQUENCE [LARGE SCALE GENOMIC DNA]</scope>
    <source>
        <strain evidence="3 4">SIID29052-01</strain>
    </source>
</reference>
<dbReference type="Gene3D" id="3.40.50.300">
    <property type="entry name" value="P-loop containing nucleotide triphosphate hydrolases"/>
    <property type="match status" value="1"/>
</dbReference>
<dbReference type="Gene3D" id="3.40.50.2300">
    <property type="match status" value="1"/>
</dbReference>
<dbReference type="SUPFAM" id="SSF52540">
    <property type="entry name" value="P-loop containing nucleoside triphosphate hydrolases"/>
    <property type="match status" value="1"/>
</dbReference>
<gene>
    <name evidence="3" type="ORF">NNJEOMEG_01517</name>
</gene>
<dbReference type="InterPro" id="IPR027417">
    <property type="entry name" value="P-loop_NTPase"/>
</dbReference>
<keyword evidence="2" id="KW-0067">ATP-binding</keyword>
<dbReference type="GO" id="GO:0005524">
    <property type="term" value="F:ATP binding"/>
    <property type="evidence" value="ECO:0007669"/>
    <property type="project" value="UniProtKB-KW"/>
</dbReference>
<dbReference type="GO" id="GO:0005829">
    <property type="term" value="C:cytosol"/>
    <property type="evidence" value="ECO:0007669"/>
    <property type="project" value="TreeGrafter"/>
</dbReference>
<protein>
    <recommendedName>
        <fullName evidence="5">Flp pilus assembly protein, ATPase CpaE</fullName>
    </recommendedName>
</protein>
<evidence type="ECO:0000313" key="4">
    <source>
        <dbReference type="Proteomes" id="UP000494245"/>
    </source>
</evidence>
<dbReference type="RefSeq" id="WP_173082958.1">
    <property type="nucleotide sequence ID" value="NZ_BLTE01000005.1"/>
</dbReference>
<comment type="caution">
    <text evidence="3">The sequence shown here is derived from an EMBL/GenBank/DDBJ whole genome shotgun (WGS) entry which is preliminary data.</text>
</comment>